<evidence type="ECO:0000313" key="2">
    <source>
        <dbReference type="EMBL" id="EKE28540.1"/>
    </source>
</evidence>
<accession>K2GYM5</accession>
<name>K2GYM5_9BACT</name>
<keyword evidence="1" id="KW-0472">Membrane</keyword>
<proteinExistence type="predicted"/>
<keyword evidence="1" id="KW-0812">Transmembrane</keyword>
<keyword evidence="1" id="KW-1133">Transmembrane helix</keyword>
<protein>
    <submittedName>
        <fullName evidence="2">Uncharacterized protein</fullName>
    </submittedName>
</protein>
<feature type="transmembrane region" description="Helical" evidence="1">
    <location>
        <begin position="120"/>
        <end position="138"/>
    </location>
</feature>
<feature type="transmembrane region" description="Helical" evidence="1">
    <location>
        <begin position="144"/>
        <end position="165"/>
    </location>
</feature>
<evidence type="ECO:0000256" key="1">
    <source>
        <dbReference type="SAM" id="Phobius"/>
    </source>
</evidence>
<organism evidence="2">
    <name type="scientific">uncultured bacterium</name>
    <name type="common">gcode 4</name>
    <dbReference type="NCBI Taxonomy" id="1234023"/>
    <lineage>
        <taxon>Bacteria</taxon>
        <taxon>environmental samples</taxon>
    </lineage>
</organism>
<comment type="caution">
    <text evidence="2">The sequence shown here is derived from an EMBL/GenBank/DDBJ whole genome shotgun (WGS) entry which is preliminary data.</text>
</comment>
<dbReference type="AlphaFoldDB" id="K2GYM5"/>
<dbReference type="EMBL" id="AMFJ01000322">
    <property type="protein sequence ID" value="EKE28540.1"/>
    <property type="molecule type" value="Genomic_DNA"/>
</dbReference>
<feature type="transmembrane region" description="Helical" evidence="1">
    <location>
        <begin position="37"/>
        <end position="57"/>
    </location>
</feature>
<reference evidence="2" key="1">
    <citation type="journal article" date="2012" name="Science">
        <title>Fermentation, hydrogen, and sulfur metabolism in multiple uncultivated bacterial phyla.</title>
        <authorList>
            <person name="Wrighton K.C."/>
            <person name="Thomas B.C."/>
            <person name="Sharon I."/>
            <person name="Miller C.S."/>
            <person name="Castelle C.J."/>
            <person name="VerBerkmoes N.C."/>
            <person name="Wilkins M.J."/>
            <person name="Hettich R.L."/>
            <person name="Lipton M.S."/>
            <person name="Williams K.H."/>
            <person name="Long P.E."/>
            <person name="Banfield J.F."/>
        </authorList>
    </citation>
    <scope>NUCLEOTIDE SEQUENCE [LARGE SCALE GENOMIC DNA]</scope>
</reference>
<sequence length="257" mass="30422">MDSKKLSNLFFMISIVSFMGIYFPMKLYTPNTIPEGIGWVLRISIILFITSTVIALLSWARSVSKTEPDDYMKFAHWSYTDDEWRKFLLIDKKLDAEFKKTITLLNTRLNPYLNVHKEKILYIFTFFMVLMSSLYGIALPRYASGIIIMAIVFEIIFCLWFYFAIRSSYLSNKSSEVIIFGDGKKFIGIKIWNNTQILTPINWWIDSVDYNESSDPRYLEFKYSFNSRRYSIITRYLRVPVPQYEKNMSSLLEKLRV</sequence>
<feature type="transmembrane region" description="Helical" evidence="1">
    <location>
        <begin position="7"/>
        <end position="25"/>
    </location>
</feature>
<gene>
    <name evidence="2" type="ORF">ACD_3C00048G0005</name>
</gene>